<dbReference type="PROSITE" id="PS01229">
    <property type="entry name" value="COF_2"/>
    <property type="match status" value="1"/>
</dbReference>
<proteinExistence type="predicted"/>
<dbReference type="EMBL" id="JACSQO010000001">
    <property type="protein sequence ID" value="MBD7942863.1"/>
    <property type="molecule type" value="Genomic_DNA"/>
</dbReference>
<gene>
    <name evidence="1" type="ORF">H9650_01940</name>
</gene>
<dbReference type="NCBIfam" id="TIGR00099">
    <property type="entry name" value="Cof-subfamily"/>
    <property type="match status" value="1"/>
</dbReference>
<dbReference type="InterPro" id="IPR000150">
    <property type="entry name" value="Cof"/>
</dbReference>
<dbReference type="SUPFAM" id="SSF56784">
    <property type="entry name" value="HAD-like"/>
    <property type="match status" value="1"/>
</dbReference>
<dbReference type="PANTHER" id="PTHR10000:SF25">
    <property type="entry name" value="PHOSPHATASE YKRA-RELATED"/>
    <property type="match status" value="1"/>
</dbReference>
<dbReference type="GO" id="GO:0016787">
    <property type="term" value="F:hydrolase activity"/>
    <property type="evidence" value="ECO:0007669"/>
    <property type="project" value="UniProtKB-KW"/>
</dbReference>
<dbReference type="InterPro" id="IPR023214">
    <property type="entry name" value="HAD_sf"/>
</dbReference>
<evidence type="ECO:0000313" key="1">
    <source>
        <dbReference type="EMBL" id="MBD7942863.1"/>
    </source>
</evidence>
<dbReference type="SFLD" id="SFLDS00003">
    <property type="entry name" value="Haloacid_Dehalogenase"/>
    <property type="match status" value="1"/>
</dbReference>
<keyword evidence="2" id="KW-1185">Reference proteome</keyword>
<accession>A0ABR8R523</accession>
<keyword evidence="1" id="KW-0378">Hydrolase</keyword>
<dbReference type="SFLD" id="SFLDG01140">
    <property type="entry name" value="C2.B:_Phosphomannomutase_and_P"/>
    <property type="match status" value="1"/>
</dbReference>
<dbReference type="Gene3D" id="3.40.50.1000">
    <property type="entry name" value="HAD superfamily/HAD-like"/>
    <property type="match status" value="1"/>
</dbReference>
<sequence>MLMVQKVLIFDIDGTILDMEKNIPTGVEEAFKQARANGHITVIATGRAPFLAKAIVDQLQIDSYISYNGQIVQFEGKTIHKGIIDKEELKKLSEFAALKDQPLVYMDTNEMVSNVPDHQDVIESISTLKVGFPRKAEDFYLNNDIHQSLVFCNEEIQKEYEEAFPNLSFIRWHRVSCDVLPKGMSKAIGIEILLDYLGKDRKDAIAFGDGLNDVEMLKFVGTGVAMGNAVEELKKHATIVTDHVAENGLVNAMKKLELI</sequence>
<dbReference type="CDD" id="cd07517">
    <property type="entry name" value="HAD_HPP"/>
    <property type="match status" value="1"/>
</dbReference>
<comment type="caution">
    <text evidence="1">The sequence shown here is derived from an EMBL/GenBank/DDBJ whole genome shotgun (WGS) entry which is preliminary data.</text>
</comment>
<dbReference type="NCBIfam" id="TIGR01484">
    <property type="entry name" value="HAD-SF-IIB"/>
    <property type="match status" value="1"/>
</dbReference>
<dbReference type="SFLD" id="SFLDG01144">
    <property type="entry name" value="C2.B.4:_PGP_Like"/>
    <property type="match status" value="1"/>
</dbReference>
<protein>
    <submittedName>
        <fullName evidence="1">Cof-type HAD-IIB family hydrolase</fullName>
    </submittedName>
</protein>
<organism evidence="1 2">
    <name type="scientific">Psychrobacillus faecigallinarum</name>
    <dbReference type="NCBI Taxonomy" id="2762235"/>
    <lineage>
        <taxon>Bacteria</taxon>
        <taxon>Bacillati</taxon>
        <taxon>Bacillota</taxon>
        <taxon>Bacilli</taxon>
        <taxon>Bacillales</taxon>
        <taxon>Bacillaceae</taxon>
        <taxon>Psychrobacillus</taxon>
    </lineage>
</organism>
<dbReference type="Pfam" id="PF08282">
    <property type="entry name" value="Hydrolase_3"/>
    <property type="match status" value="1"/>
</dbReference>
<dbReference type="InterPro" id="IPR036412">
    <property type="entry name" value="HAD-like_sf"/>
</dbReference>
<dbReference type="Gene3D" id="3.30.1240.10">
    <property type="match status" value="1"/>
</dbReference>
<evidence type="ECO:0000313" key="2">
    <source>
        <dbReference type="Proteomes" id="UP000640786"/>
    </source>
</evidence>
<reference evidence="1 2" key="1">
    <citation type="submission" date="2020-08" db="EMBL/GenBank/DDBJ databases">
        <title>A Genomic Blueprint of the Chicken Gut Microbiome.</title>
        <authorList>
            <person name="Gilroy R."/>
            <person name="Ravi A."/>
            <person name="Getino M."/>
            <person name="Pursley I."/>
            <person name="Horton D.L."/>
            <person name="Alikhan N.-F."/>
            <person name="Baker D."/>
            <person name="Gharbi K."/>
            <person name="Hall N."/>
            <person name="Watson M."/>
            <person name="Adriaenssens E.M."/>
            <person name="Foster-Nyarko E."/>
            <person name="Jarju S."/>
            <person name="Secka A."/>
            <person name="Antonio M."/>
            <person name="Oren A."/>
            <person name="Chaudhuri R."/>
            <person name="La Ragione R.M."/>
            <person name="Hildebrand F."/>
            <person name="Pallen M.J."/>
        </authorList>
    </citation>
    <scope>NUCLEOTIDE SEQUENCE [LARGE SCALE GENOMIC DNA]</scope>
    <source>
        <strain evidence="1 2">Sa2BUA9</strain>
    </source>
</reference>
<dbReference type="InterPro" id="IPR006379">
    <property type="entry name" value="HAD-SF_hydro_IIB"/>
</dbReference>
<name>A0ABR8R523_9BACI</name>
<dbReference type="Proteomes" id="UP000640786">
    <property type="component" value="Unassembled WGS sequence"/>
</dbReference>
<dbReference type="PANTHER" id="PTHR10000">
    <property type="entry name" value="PHOSPHOSERINE PHOSPHATASE"/>
    <property type="match status" value="1"/>
</dbReference>